<accession>A0A7X5ZFG5</accession>
<gene>
    <name evidence="1" type="ORF">FHU31_005088</name>
</gene>
<reference evidence="1 2" key="1">
    <citation type="submission" date="2020-03" db="EMBL/GenBank/DDBJ databases">
        <title>Sequencing the genomes of 1000 actinobacteria strains.</title>
        <authorList>
            <person name="Klenk H.-P."/>
        </authorList>
    </citation>
    <scope>NUCLEOTIDE SEQUENCE [LARGE SCALE GENOMIC DNA]</scope>
    <source>
        <strain evidence="1 2">DSM 44556</strain>
    </source>
</reference>
<protein>
    <submittedName>
        <fullName evidence="1">Uncharacterized protein</fullName>
    </submittedName>
</protein>
<sequence length="91" mass="10053">MNRTWCCNTPITGPHISGCMFSPDAPIDYLDPAVVLPEGHVWLPSEMQMMAARAAISRYITDIALSHLNPTPKVLDTIIHAAVIAIREVRE</sequence>
<proteinExistence type="predicted"/>
<organism evidence="1 2">
    <name type="scientific">Mycolicibacterium fluoranthenivorans</name>
    <dbReference type="NCBI Taxonomy" id="258505"/>
    <lineage>
        <taxon>Bacteria</taxon>
        <taxon>Bacillati</taxon>
        <taxon>Actinomycetota</taxon>
        <taxon>Actinomycetes</taxon>
        <taxon>Mycobacteriales</taxon>
        <taxon>Mycobacteriaceae</taxon>
        <taxon>Mycolicibacterium</taxon>
    </lineage>
</organism>
<dbReference type="AlphaFoldDB" id="A0A7X5ZFG5"/>
<keyword evidence="2" id="KW-1185">Reference proteome</keyword>
<dbReference type="EMBL" id="JAANOW010000003">
    <property type="protein sequence ID" value="NIH98082.1"/>
    <property type="molecule type" value="Genomic_DNA"/>
</dbReference>
<name>A0A7X5ZFG5_9MYCO</name>
<comment type="caution">
    <text evidence="1">The sequence shown here is derived from an EMBL/GenBank/DDBJ whole genome shotgun (WGS) entry which is preliminary data.</text>
</comment>
<evidence type="ECO:0000313" key="2">
    <source>
        <dbReference type="Proteomes" id="UP000547444"/>
    </source>
</evidence>
<dbReference type="Proteomes" id="UP000547444">
    <property type="component" value="Unassembled WGS sequence"/>
</dbReference>
<dbReference type="RefSeq" id="WP_167163429.1">
    <property type="nucleotide sequence ID" value="NZ_JAANOW010000003.1"/>
</dbReference>
<evidence type="ECO:0000313" key="1">
    <source>
        <dbReference type="EMBL" id="NIH98082.1"/>
    </source>
</evidence>